<evidence type="ECO:0000256" key="16">
    <source>
        <dbReference type="SAM" id="MobiDB-lite"/>
    </source>
</evidence>
<dbReference type="GO" id="GO:0003959">
    <property type="term" value="F:NADPH dehydrogenase activity"/>
    <property type="evidence" value="ECO:0007669"/>
    <property type="project" value="InterPro"/>
</dbReference>
<dbReference type="EMBL" id="JAGMUU010000015">
    <property type="protein sequence ID" value="KAH7137164.1"/>
    <property type="molecule type" value="Genomic_DNA"/>
</dbReference>
<proteinExistence type="inferred from homology"/>
<dbReference type="PRINTS" id="PR00421">
    <property type="entry name" value="THIOREDOXIN"/>
</dbReference>
<dbReference type="InterPro" id="IPR036249">
    <property type="entry name" value="Thioredoxin-like_sf"/>
</dbReference>
<dbReference type="GO" id="GO:0010467">
    <property type="term" value="P:gene expression"/>
    <property type="evidence" value="ECO:0007669"/>
    <property type="project" value="UniProtKB-ARBA"/>
</dbReference>
<evidence type="ECO:0000256" key="15">
    <source>
        <dbReference type="RuleBase" id="RU361130"/>
    </source>
</evidence>
<gene>
    <name evidence="18" type="ORF">B0J13DRAFT_448395</name>
</gene>
<evidence type="ECO:0000256" key="8">
    <source>
        <dbReference type="ARBA" id="ARBA00022824"/>
    </source>
</evidence>
<dbReference type="NCBIfam" id="TIGR01130">
    <property type="entry name" value="ER_PDI_fam"/>
    <property type="match status" value="1"/>
</dbReference>
<evidence type="ECO:0000256" key="1">
    <source>
        <dbReference type="ARBA" id="ARBA00001182"/>
    </source>
</evidence>
<dbReference type="GO" id="GO:0015035">
    <property type="term" value="F:protein-disulfide reductase activity"/>
    <property type="evidence" value="ECO:0007669"/>
    <property type="project" value="UniProtKB-ARBA"/>
</dbReference>
<feature type="domain" description="Thioredoxin" evidence="17">
    <location>
        <begin position="574"/>
        <end position="699"/>
    </location>
</feature>
<evidence type="ECO:0000313" key="19">
    <source>
        <dbReference type="Proteomes" id="UP000717696"/>
    </source>
</evidence>
<keyword evidence="11 13" id="KW-0676">Redox-active center</keyword>
<comment type="catalytic activity">
    <reaction evidence="1 15">
        <text>Catalyzes the rearrangement of -S-S- bonds in proteins.</text>
        <dbReference type="EC" id="5.3.4.1"/>
    </reaction>
</comment>
<dbReference type="InterPro" id="IPR013766">
    <property type="entry name" value="Thioredoxin_domain"/>
</dbReference>
<feature type="region of interest" description="Disordered" evidence="16">
    <location>
        <begin position="1041"/>
        <end position="1073"/>
    </location>
</feature>
<accession>A0A9P9J0M2</accession>
<dbReference type="FunFam" id="3.40.30.10:FF:000185">
    <property type="entry name" value="Protein disulfide-isomerase"/>
    <property type="match status" value="1"/>
</dbReference>
<evidence type="ECO:0000256" key="6">
    <source>
        <dbReference type="ARBA" id="ARBA00022729"/>
    </source>
</evidence>
<dbReference type="Proteomes" id="UP000717696">
    <property type="component" value="Unassembled WGS sequence"/>
</dbReference>
<dbReference type="Pfam" id="PF00724">
    <property type="entry name" value="Oxidored_FMN"/>
    <property type="match status" value="1"/>
</dbReference>
<dbReference type="InterPro" id="IPR005788">
    <property type="entry name" value="PDI_thioredoxin-like_dom"/>
</dbReference>
<dbReference type="CDD" id="cd02982">
    <property type="entry name" value="PDI_b'_family"/>
    <property type="match status" value="1"/>
</dbReference>
<evidence type="ECO:0000256" key="12">
    <source>
        <dbReference type="ARBA" id="ARBA00039846"/>
    </source>
</evidence>
<dbReference type="FunFam" id="3.40.30.10:FF:000017">
    <property type="entry name" value="Protein disulfide-isomerase A4"/>
    <property type="match status" value="1"/>
</dbReference>
<keyword evidence="9 13" id="KW-1015">Disulfide bond</keyword>
<dbReference type="OrthoDB" id="427280at2759"/>
<dbReference type="PANTHER" id="PTHR43303:SF2">
    <property type="entry name" value="INDOLEAMINE 2,3-DIOXYGENASE PYRROLE 2,3-DIOXYGENASE (AFU_ORTHOLOGUE AFUA_5G01450"/>
    <property type="match status" value="1"/>
</dbReference>
<dbReference type="GO" id="GO:0005788">
    <property type="term" value="C:endoplasmic reticulum lumen"/>
    <property type="evidence" value="ECO:0007669"/>
    <property type="project" value="UniProtKB-SubCell"/>
</dbReference>
<feature type="region of interest" description="Disordered" evidence="16">
    <location>
        <begin position="403"/>
        <end position="427"/>
    </location>
</feature>
<dbReference type="InterPro" id="IPR013785">
    <property type="entry name" value="Aldolase_TIM"/>
</dbReference>
<evidence type="ECO:0000256" key="2">
    <source>
        <dbReference type="ARBA" id="ARBA00002692"/>
    </source>
</evidence>
<dbReference type="CDD" id="cd02981">
    <property type="entry name" value="PDI_b_family"/>
    <property type="match status" value="1"/>
</dbReference>
<dbReference type="FunFam" id="3.40.30.10:FF:000139">
    <property type="entry name" value="Protein disulfide-isomerase"/>
    <property type="match status" value="1"/>
</dbReference>
<keyword evidence="8" id="KW-0256">Endoplasmic reticulum</keyword>
<evidence type="ECO:0000256" key="14">
    <source>
        <dbReference type="RuleBase" id="RU004208"/>
    </source>
</evidence>
<dbReference type="Gene3D" id="3.20.20.70">
    <property type="entry name" value="Aldolase class I"/>
    <property type="match status" value="1"/>
</dbReference>
<dbReference type="CDD" id="cd02995">
    <property type="entry name" value="PDI_a_PDI_a'_C"/>
    <property type="match status" value="1"/>
</dbReference>
<dbReference type="SUPFAM" id="SSF51395">
    <property type="entry name" value="FMN-linked oxidoreductases"/>
    <property type="match status" value="1"/>
</dbReference>
<keyword evidence="19" id="KW-1185">Reference proteome</keyword>
<dbReference type="PROSITE" id="PS51352">
    <property type="entry name" value="THIOREDOXIN_2"/>
    <property type="match status" value="2"/>
</dbReference>
<dbReference type="Pfam" id="PF13848">
    <property type="entry name" value="Thioredoxin_6"/>
    <property type="match status" value="1"/>
</dbReference>
<dbReference type="InterPro" id="IPR001155">
    <property type="entry name" value="OxRdtase_FMN_N"/>
</dbReference>
<dbReference type="Pfam" id="PF00085">
    <property type="entry name" value="Thioredoxin"/>
    <property type="match status" value="2"/>
</dbReference>
<feature type="disulfide bond" description="Redox-active" evidence="13">
    <location>
        <begin position="621"/>
        <end position="624"/>
    </location>
</feature>
<comment type="subcellular location">
    <subcellularLocation>
        <location evidence="3">Endoplasmic reticulum lumen</location>
    </subcellularLocation>
</comment>
<evidence type="ECO:0000256" key="3">
    <source>
        <dbReference type="ARBA" id="ARBA00004319"/>
    </source>
</evidence>
<dbReference type="PROSITE" id="PS00194">
    <property type="entry name" value="THIOREDOXIN_1"/>
    <property type="match status" value="2"/>
</dbReference>
<evidence type="ECO:0000256" key="9">
    <source>
        <dbReference type="ARBA" id="ARBA00023157"/>
    </source>
</evidence>
<dbReference type="InterPro" id="IPR005792">
    <property type="entry name" value="Prot_disulphide_isomerase"/>
</dbReference>
<dbReference type="GO" id="GO:0010181">
    <property type="term" value="F:FMN binding"/>
    <property type="evidence" value="ECO:0007669"/>
    <property type="project" value="InterPro"/>
</dbReference>
<protein>
    <recommendedName>
        <fullName evidence="12 15">Protein disulfide-isomerase</fullName>
        <ecNumber evidence="5 15">5.3.4.1</ecNumber>
    </recommendedName>
</protein>
<dbReference type="GO" id="GO:0003756">
    <property type="term" value="F:protein disulfide isomerase activity"/>
    <property type="evidence" value="ECO:0007669"/>
    <property type="project" value="UniProtKB-EC"/>
</dbReference>
<dbReference type="Gene3D" id="3.40.30.10">
    <property type="entry name" value="Glutaredoxin"/>
    <property type="match status" value="4"/>
</dbReference>
<keyword evidence="10 15" id="KW-0413">Isomerase</keyword>
<dbReference type="InterPro" id="IPR017937">
    <property type="entry name" value="Thioredoxin_CS"/>
</dbReference>
<evidence type="ECO:0000256" key="4">
    <source>
        <dbReference type="ARBA" id="ARBA00006347"/>
    </source>
</evidence>
<dbReference type="EC" id="5.3.4.1" evidence="5 15"/>
<keyword evidence="6" id="KW-0732">Signal</keyword>
<dbReference type="SUPFAM" id="SSF52833">
    <property type="entry name" value="Thioredoxin-like"/>
    <property type="match status" value="4"/>
</dbReference>
<reference evidence="18" key="1">
    <citation type="journal article" date="2021" name="Nat. Commun.">
        <title>Genetic determinants of endophytism in the Arabidopsis root mycobiome.</title>
        <authorList>
            <person name="Mesny F."/>
            <person name="Miyauchi S."/>
            <person name="Thiergart T."/>
            <person name="Pickel B."/>
            <person name="Atanasova L."/>
            <person name="Karlsson M."/>
            <person name="Huettel B."/>
            <person name="Barry K.W."/>
            <person name="Haridas S."/>
            <person name="Chen C."/>
            <person name="Bauer D."/>
            <person name="Andreopoulos W."/>
            <person name="Pangilinan J."/>
            <person name="LaButti K."/>
            <person name="Riley R."/>
            <person name="Lipzen A."/>
            <person name="Clum A."/>
            <person name="Drula E."/>
            <person name="Henrissat B."/>
            <person name="Kohler A."/>
            <person name="Grigoriev I.V."/>
            <person name="Martin F.M."/>
            <person name="Hacquard S."/>
        </authorList>
    </citation>
    <scope>NUCLEOTIDE SEQUENCE</scope>
    <source>
        <strain evidence="18">MPI-CAGE-AT-0021</strain>
    </source>
</reference>
<evidence type="ECO:0000256" key="7">
    <source>
        <dbReference type="ARBA" id="ARBA00022737"/>
    </source>
</evidence>
<name>A0A9P9J0M2_9HYPO</name>
<dbReference type="CDD" id="cd02932">
    <property type="entry name" value="OYE_YqiM_FMN"/>
    <property type="match status" value="1"/>
</dbReference>
<keyword evidence="7" id="KW-0677">Repeat</keyword>
<feature type="disulfide bond" description="Redox-active" evidence="13">
    <location>
        <begin position="956"/>
        <end position="959"/>
    </location>
</feature>
<comment type="function">
    <text evidence="2">Participates in the folding of proteins containing disulfide bonds, may be involved in glycosylation, prolyl hydroxylation and triglyceride transfer.</text>
</comment>
<feature type="compositionally biased region" description="Acidic residues" evidence="16">
    <location>
        <begin position="1057"/>
        <end position="1073"/>
    </location>
</feature>
<evidence type="ECO:0000256" key="13">
    <source>
        <dbReference type="PIRSR" id="PIRSR605792-51"/>
    </source>
</evidence>
<dbReference type="FunFam" id="3.40.30.10:FF:000154">
    <property type="entry name" value="Protein disulfide-isomerase"/>
    <property type="match status" value="1"/>
</dbReference>
<organism evidence="18 19">
    <name type="scientific">Dactylonectria estremocensis</name>
    <dbReference type="NCBI Taxonomy" id="1079267"/>
    <lineage>
        <taxon>Eukaryota</taxon>
        <taxon>Fungi</taxon>
        <taxon>Dikarya</taxon>
        <taxon>Ascomycota</taxon>
        <taxon>Pezizomycotina</taxon>
        <taxon>Sordariomycetes</taxon>
        <taxon>Hypocreomycetidae</taxon>
        <taxon>Hypocreales</taxon>
        <taxon>Nectriaceae</taxon>
        <taxon>Dactylonectria</taxon>
    </lineage>
</organism>
<comment type="caution">
    <text evidence="18">The sequence shown here is derived from an EMBL/GenBank/DDBJ whole genome shotgun (WGS) entry which is preliminary data.</text>
</comment>
<evidence type="ECO:0000256" key="5">
    <source>
        <dbReference type="ARBA" id="ARBA00012723"/>
    </source>
</evidence>
<feature type="domain" description="Thioredoxin" evidence="17">
    <location>
        <begin position="906"/>
        <end position="1036"/>
    </location>
</feature>
<dbReference type="AlphaFoldDB" id="A0A9P9J0M2"/>
<comment type="similarity">
    <text evidence="4 14">Belongs to the protein disulfide isomerase family.</text>
</comment>
<dbReference type="GO" id="GO:0051082">
    <property type="term" value="F:unfolded protein binding"/>
    <property type="evidence" value="ECO:0007669"/>
    <property type="project" value="UniProtKB-ARBA"/>
</dbReference>
<evidence type="ECO:0000259" key="17">
    <source>
        <dbReference type="PROSITE" id="PS51352"/>
    </source>
</evidence>
<evidence type="ECO:0000256" key="11">
    <source>
        <dbReference type="ARBA" id="ARBA00023284"/>
    </source>
</evidence>
<evidence type="ECO:0000313" key="18">
    <source>
        <dbReference type="EMBL" id="KAH7137164.1"/>
    </source>
</evidence>
<dbReference type="CDD" id="cd02961">
    <property type="entry name" value="PDI_a_family"/>
    <property type="match status" value="1"/>
</dbReference>
<dbReference type="NCBIfam" id="TIGR01126">
    <property type="entry name" value="pdi_dom"/>
    <property type="match status" value="2"/>
</dbReference>
<dbReference type="InterPro" id="IPR044152">
    <property type="entry name" value="YqjM-like"/>
</dbReference>
<sequence length="1073" mass="116014">MTLSDIENKAAPGVPYFTPAQVPVAGSALDPASAPTLFKPLRIRGVELHNRFVVSPMCTYSAKDGYLSDFHLVHLGQFALHGAALVTVEATAVEPRGRISPSDSGLWEDGQIVPLKRVTDFIHSQNSKVSIQLAHAGRKASTLPPWIGGSANKTLAPESVGGWPQDVVGPSAIPFAEDHAAPHELTVDEIKAISQNFADAAVRAVKAGVDVIEIHGAHGYLQTNFLSPISNKRTDQYGGSFENRTRFLTETIQAVRAVVPEELPLWVRISATEWVESAGEPSWDINETIRLAKLLPALGVDVLDVSSGGNSDRQNIKVTQTFQTDLARQVRNAVRDEGLDLLIAAVGVITESDFAKSVVQEDAEPSADLVQAARQFLREPNWVLSVAHELGVPVKWANQYQRAPPLPKGRSTQEHTALGRADAPDSMDPATSLEPDLWVYGFIATERHGGIMADGLTDGRVDLAIPGPYHKCLGLWRTRRECRAYESPCSAPPSGILSSLSDVADPPGPGFCGALQAARPLENMATLHPTRRYDSAVGTWKGTLVQLTTQPSQANLQPSTTAHQPQPIMLHKRIACGLMAALAAVASAAEGSDVEQLTEATFEEFIKGNDLVLAEFFAPWCGHCKALAPEYEEAATTLKEKNIRLAKVDCTEEADLCKTYGVEGYPTLKVFRGLENITPYSGQRKAPGITSYMIKQSLPAVSILAKDTLEDFKTADKVVVVAYLAADDKTSNQTFTALAEGLRDTYLFGGVNDAEIAEAEGVKAPAVVVYKNFDEGKNIYTGEFSETDISAFISAAATPLVGEVGPETYSGYMAAGIPLAYIFAETEEERTTLGAALKPIAEKYKGKLNVATIDAKNFGAHAGNLNLKTDKFPSFAIQEIAKNQKFPFDQEKEITFDNIAPFVDDFVAGKLEPSIKSEEIPETQEGPVTIVVAKNYKDVVLDDEKDVLIEFYAPWCGHCKALAPKYDDLASQFAASSFKDKVVIAKVDATLNDVPDEIQGFPTIKLYPAGGKDAPITYSGSRTIEDLAEFIKENGKYKADISVKEEGTEEAAPAATEEAEKEEETAVEDHDEL</sequence>
<dbReference type="PANTHER" id="PTHR43303">
    <property type="entry name" value="NADPH DEHYDROGENASE C23G7.10C-RELATED"/>
    <property type="match status" value="1"/>
</dbReference>
<dbReference type="GO" id="GO:0050661">
    <property type="term" value="F:NADP binding"/>
    <property type="evidence" value="ECO:0007669"/>
    <property type="project" value="InterPro"/>
</dbReference>
<evidence type="ECO:0000256" key="10">
    <source>
        <dbReference type="ARBA" id="ARBA00023235"/>
    </source>
</evidence>